<accession>A0ABY5NLW3</accession>
<gene>
    <name evidence="1" type="ORF">L2X98_23980</name>
</gene>
<name>A0ABY5NLW3_9MICO</name>
<dbReference type="EMBL" id="CP091139">
    <property type="protein sequence ID" value="UUT36128.1"/>
    <property type="molecule type" value="Genomic_DNA"/>
</dbReference>
<evidence type="ECO:0000313" key="2">
    <source>
        <dbReference type="Proteomes" id="UP001054811"/>
    </source>
</evidence>
<dbReference type="RefSeq" id="WP_259612777.1">
    <property type="nucleotide sequence ID" value="NZ_CP091139.2"/>
</dbReference>
<evidence type="ECO:0000313" key="1">
    <source>
        <dbReference type="EMBL" id="UUT36128.1"/>
    </source>
</evidence>
<protein>
    <submittedName>
        <fullName evidence="1">Uncharacterized protein</fullName>
    </submittedName>
</protein>
<dbReference type="Gene3D" id="3.20.20.150">
    <property type="entry name" value="Divalent-metal-dependent TIM barrel enzymes"/>
    <property type="match status" value="1"/>
</dbReference>
<proteinExistence type="predicted"/>
<reference evidence="1" key="1">
    <citation type="submission" date="2022-01" db="EMBL/GenBank/DDBJ databases">
        <title>Microbacterium eymi and Microbacterium rhizovicinus sp. nov., isolated from the rhizospheric soil of Elymus tsukushiensis, a plant native to the Dokdo Islands, Republic of Korea.</title>
        <authorList>
            <person name="Hwang Y.J."/>
        </authorList>
    </citation>
    <scope>NUCLEOTIDE SEQUENCE</scope>
    <source>
        <strain evidence="1">KUDC0405</strain>
    </source>
</reference>
<sequence>MRLPIGQAGTALLERALPHLEELDLVLYEEAQGHQTPQNPAHAEDYETLARIDDPHLRLLIDVSMLMPQLPVSYLDALSAGGVNPELVRILSTEWQDPATQVAVFDALRDGAVPPRVHTLFMDLVIRFGRSNAAALTGVLSLIGGVHVKFWDLDDADGRVTGPVRDLATMLRTCRFTGTLCSEWGGHEWLDADATEMTRAHLALTRTILSSR</sequence>
<organism evidence="1 2">
    <name type="scientific">Microbacterium elymi</name>
    <dbReference type="NCBI Taxonomy" id="2909587"/>
    <lineage>
        <taxon>Bacteria</taxon>
        <taxon>Bacillati</taxon>
        <taxon>Actinomycetota</taxon>
        <taxon>Actinomycetes</taxon>
        <taxon>Micrococcales</taxon>
        <taxon>Microbacteriaceae</taxon>
        <taxon>Microbacterium</taxon>
    </lineage>
</organism>
<dbReference type="Proteomes" id="UP001054811">
    <property type="component" value="Chromosome"/>
</dbReference>
<keyword evidence="2" id="KW-1185">Reference proteome</keyword>